<dbReference type="EMBL" id="ML975281">
    <property type="protein sequence ID" value="KAF1835846.1"/>
    <property type="molecule type" value="Genomic_DNA"/>
</dbReference>
<accession>A0A6A5KK65</accession>
<sequence>MLWMAASMRSLRFAKLGQGGAGDTLFDIHGGDGSPWHGGSAGAWAAILQGIIAFAVVVSRATGRHPHDDTIAVSSNGISAQCQQQHHGVFVPAGTKRSHMPPRGSTAAKCRRSSPLSPSWPWRAVTAPQSIGPPVRLKSWITKGPGLGGRANFQQRVSAPVARVFHAPGRPAVAASAACFSLLPNHQTNVEPSRPHGNVSSTRAQQGLAASGVVAGSGVGEFRGAYPGPQTRSVLSSLQRCKFPHQPAGIARVLSISPWTTSSASLVDPANRDAAIHTNGLTQSALNSQLCDACFALAAPRILSLPSRYSGPSDISDAPAGKPHWLLPRTCRHPLNTTGSMQTLNCTEAALECH</sequence>
<dbReference type="AlphaFoldDB" id="A0A6A5KK65"/>
<evidence type="ECO:0000313" key="3">
    <source>
        <dbReference type="Proteomes" id="UP000800040"/>
    </source>
</evidence>
<name>A0A6A5KK65_9PLEO</name>
<evidence type="ECO:0000256" key="1">
    <source>
        <dbReference type="SAM" id="MobiDB-lite"/>
    </source>
</evidence>
<gene>
    <name evidence="2" type="ORF">BDW02DRAFT_266955</name>
</gene>
<feature type="region of interest" description="Disordered" evidence="1">
    <location>
        <begin position="93"/>
        <end position="115"/>
    </location>
</feature>
<keyword evidence="3" id="KW-1185">Reference proteome</keyword>
<protein>
    <submittedName>
        <fullName evidence="2">Uncharacterized protein</fullName>
    </submittedName>
</protein>
<evidence type="ECO:0000313" key="2">
    <source>
        <dbReference type="EMBL" id="KAF1835846.1"/>
    </source>
</evidence>
<organism evidence="2 3">
    <name type="scientific">Decorospora gaudefroyi</name>
    <dbReference type="NCBI Taxonomy" id="184978"/>
    <lineage>
        <taxon>Eukaryota</taxon>
        <taxon>Fungi</taxon>
        <taxon>Dikarya</taxon>
        <taxon>Ascomycota</taxon>
        <taxon>Pezizomycotina</taxon>
        <taxon>Dothideomycetes</taxon>
        <taxon>Pleosporomycetidae</taxon>
        <taxon>Pleosporales</taxon>
        <taxon>Pleosporineae</taxon>
        <taxon>Pleosporaceae</taxon>
        <taxon>Decorospora</taxon>
    </lineage>
</organism>
<reference evidence="2" key="1">
    <citation type="submission" date="2020-01" db="EMBL/GenBank/DDBJ databases">
        <authorList>
            <consortium name="DOE Joint Genome Institute"/>
            <person name="Haridas S."/>
            <person name="Albert R."/>
            <person name="Binder M."/>
            <person name="Bloem J."/>
            <person name="Labutti K."/>
            <person name="Salamov A."/>
            <person name="Andreopoulos B."/>
            <person name="Baker S.E."/>
            <person name="Barry K."/>
            <person name="Bills G."/>
            <person name="Bluhm B.H."/>
            <person name="Cannon C."/>
            <person name="Castanera R."/>
            <person name="Culley D.E."/>
            <person name="Daum C."/>
            <person name="Ezra D."/>
            <person name="Gonzalez J.B."/>
            <person name="Henrissat B."/>
            <person name="Kuo A."/>
            <person name="Liang C."/>
            <person name="Lipzen A."/>
            <person name="Lutzoni F."/>
            <person name="Magnuson J."/>
            <person name="Mondo S."/>
            <person name="Nolan M."/>
            <person name="Ohm R."/>
            <person name="Pangilinan J."/>
            <person name="Park H.-J."/>
            <person name="Ramirez L."/>
            <person name="Alfaro M."/>
            <person name="Sun H."/>
            <person name="Tritt A."/>
            <person name="Yoshinaga Y."/>
            <person name="Zwiers L.-H."/>
            <person name="Turgeon B.G."/>
            <person name="Goodwin S.B."/>
            <person name="Spatafora J.W."/>
            <person name="Crous P.W."/>
            <person name="Grigoriev I.V."/>
        </authorList>
    </citation>
    <scope>NUCLEOTIDE SEQUENCE</scope>
    <source>
        <strain evidence="2">P77</strain>
    </source>
</reference>
<dbReference type="Proteomes" id="UP000800040">
    <property type="component" value="Unassembled WGS sequence"/>
</dbReference>
<proteinExistence type="predicted"/>